<comment type="caution">
    <text evidence="9">The sequence shown here is derived from an EMBL/GenBank/DDBJ whole genome shotgun (WGS) entry which is preliminary data.</text>
</comment>
<dbReference type="AlphaFoldDB" id="A0AAW8B4X7"/>
<dbReference type="GO" id="GO:0015297">
    <property type="term" value="F:antiporter activity"/>
    <property type="evidence" value="ECO:0007669"/>
    <property type="project" value="InterPro"/>
</dbReference>
<feature type="transmembrane region" description="Helical" evidence="8">
    <location>
        <begin position="12"/>
        <end position="30"/>
    </location>
</feature>
<evidence type="ECO:0000313" key="9">
    <source>
        <dbReference type="EMBL" id="MDP1520797.1"/>
    </source>
</evidence>
<evidence type="ECO:0000313" key="10">
    <source>
        <dbReference type="Proteomes" id="UP001178354"/>
    </source>
</evidence>
<evidence type="ECO:0000256" key="4">
    <source>
        <dbReference type="ARBA" id="ARBA00022475"/>
    </source>
</evidence>
<keyword evidence="5 8" id="KW-0812">Transmembrane</keyword>
<comment type="subcellular location">
    <subcellularLocation>
        <location evidence="1">Cell inner membrane</location>
        <topology evidence="1">Multi-pass membrane protein</topology>
    </subcellularLocation>
</comment>
<evidence type="ECO:0000256" key="7">
    <source>
        <dbReference type="ARBA" id="ARBA00023136"/>
    </source>
</evidence>
<feature type="transmembrane region" description="Helical" evidence="8">
    <location>
        <begin position="188"/>
        <end position="210"/>
    </location>
</feature>
<dbReference type="InterPro" id="IPR002528">
    <property type="entry name" value="MATE_fam"/>
</dbReference>
<evidence type="ECO:0000256" key="1">
    <source>
        <dbReference type="ARBA" id="ARBA00004429"/>
    </source>
</evidence>
<evidence type="ECO:0000256" key="2">
    <source>
        <dbReference type="ARBA" id="ARBA00010199"/>
    </source>
</evidence>
<dbReference type="InterPro" id="IPR048279">
    <property type="entry name" value="MdtK-like"/>
</dbReference>
<feature type="transmembrane region" description="Helical" evidence="8">
    <location>
        <begin position="351"/>
        <end position="373"/>
    </location>
</feature>
<dbReference type="PIRSF" id="PIRSF006603">
    <property type="entry name" value="DinF"/>
    <property type="match status" value="1"/>
</dbReference>
<keyword evidence="6 8" id="KW-1133">Transmembrane helix</keyword>
<dbReference type="Pfam" id="PF01554">
    <property type="entry name" value="MatE"/>
    <property type="match status" value="2"/>
</dbReference>
<protein>
    <submittedName>
        <fullName evidence="9">MATE family efflux transporter</fullName>
    </submittedName>
</protein>
<dbReference type="NCBIfam" id="TIGR00797">
    <property type="entry name" value="matE"/>
    <property type="match status" value="1"/>
</dbReference>
<dbReference type="CDD" id="cd13136">
    <property type="entry name" value="MATE_DinF_like"/>
    <property type="match status" value="1"/>
</dbReference>
<feature type="transmembrane region" description="Helical" evidence="8">
    <location>
        <begin position="161"/>
        <end position="182"/>
    </location>
</feature>
<dbReference type="Proteomes" id="UP001178354">
    <property type="component" value="Unassembled WGS sequence"/>
</dbReference>
<dbReference type="GO" id="GO:0042910">
    <property type="term" value="F:xenobiotic transmembrane transporter activity"/>
    <property type="evidence" value="ECO:0007669"/>
    <property type="project" value="InterPro"/>
</dbReference>
<feature type="transmembrane region" description="Helical" evidence="8">
    <location>
        <begin position="132"/>
        <end position="154"/>
    </location>
</feature>
<feature type="transmembrane region" description="Helical" evidence="8">
    <location>
        <begin position="385"/>
        <end position="401"/>
    </location>
</feature>
<sequence length="442" mass="49171">MLNPQITRQVFQIALPMTLASLSVPLLGLVDTGILGHLSSDNFLAAVAAGSSVITLLFWLFAFLRMGSTGLTARAWGANDGRRCKELLFQSLLLALLLGLGLIIFRTPIVSLVLHLISPSAEVMPLATEYCLIRIFAAPATFMTYCTIGWLLGLQQARTTLAVMLIVNLANIVLDFLFIIGFDWNSRGAALASLTAEYLGVFTALALVSIKLRTLDHNWQWRQLGSWHQYREFFTVNRHLFVRTALLLFTMTFFTAQGARQGDAVLAANAILMQLLLLVAFTQDGFAHAAESLTGQAIGARQTERFLQLCYNSTFWGFVIALVATAFYWLLPHTIVSLFTSLPAVTSAALVYWPWLVALPLVGLICFMADGVFIGSGKTHAMQQTMFAAVLLVFLPVWFFARPMGNHGLWLAYLSFLASRSLLMGWLFYRYTRRHQWTAHKT</sequence>
<evidence type="ECO:0000256" key="5">
    <source>
        <dbReference type="ARBA" id="ARBA00022692"/>
    </source>
</evidence>
<dbReference type="InterPro" id="IPR044644">
    <property type="entry name" value="DinF-like"/>
</dbReference>
<feature type="transmembrane region" description="Helical" evidence="8">
    <location>
        <begin position="42"/>
        <end position="64"/>
    </location>
</feature>
<proteinExistence type="inferred from homology"/>
<feature type="transmembrane region" description="Helical" evidence="8">
    <location>
        <begin position="92"/>
        <end position="117"/>
    </location>
</feature>
<dbReference type="RefSeq" id="WP_305170375.1">
    <property type="nucleotide sequence ID" value="NZ_JAUUUU010000003.1"/>
</dbReference>
<feature type="transmembrane region" description="Helical" evidence="8">
    <location>
        <begin position="240"/>
        <end position="258"/>
    </location>
</feature>
<evidence type="ECO:0000256" key="6">
    <source>
        <dbReference type="ARBA" id="ARBA00022989"/>
    </source>
</evidence>
<reference evidence="9" key="1">
    <citation type="journal article" date="2010" name="Int. J. Syst. Evol. Microbiol.">
        <title>Porticoccus litoralis gen. nov., sp. nov., a gammaproteobacterium isolated from the Yellow Sea.</title>
        <authorList>
            <person name="Oh H.M."/>
            <person name="Kim H."/>
            <person name="Kim K.M."/>
            <person name="Min G.S."/>
            <person name="Cho J.C."/>
        </authorList>
    </citation>
    <scope>NUCLEOTIDE SEQUENCE</scope>
    <source>
        <strain evidence="9">DSM 25064</strain>
    </source>
</reference>
<dbReference type="EMBL" id="JAUUUU010000003">
    <property type="protein sequence ID" value="MDP1520797.1"/>
    <property type="molecule type" value="Genomic_DNA"/>
</dbReference>
<dbReference type="PANTHER" id="PTHR42893:SF46">
    <property type="entry name" value="PROTEIN DETOXIFICATION 44, CHLOROPLASTIC"/>
    <property type="match status" value="1"/>
</dbReference>
<comment type="similarity">
    <text evidence="2">Belongs to the multi antimicrobial extrusion (MATE) (TC 2.A.66.1) family.</text>
</comment>
<keyword evidence="10" id="KW-1185">Reference proteome</keyword>
<gene>
    <name evidence="9" type="ORF">Q8A57_07450</name>
</gene>
<feature type="transmembrane region" description="Helical" evidence="8">
    <location>
        <begin position="264"/>
        <end position="282"/>
    </location>
</feature>
<dbReference type="PANTHER" id="PTHR42893">
    <property type="entry name" value="PROTEIN DETOXIFICATION 44, CHLOROPLASTIC-RELATED"/>
    <property type="match status" value="1"/>
</dbReference>
<evidence type="ECO:0000256" key="8">
    <source>
        <dbReference type="SAM" id="Phobius"/>
    </source>
</evidence>
<feature type="transmembrane region" description="Helical" evidence="8">
    <location>
        <begin position="309"/>
        <end position="331"/>
    </location>
</feature>
<accession>A0AAW8B4X7</accession>
<reference evidence="9" key="2">
    <citation type="submission" date="2023-08" db="EMBL/GenBank/DDBJ databases">
        <authorList>
            <person name="Luo J."/>
        </authorList>
    </citation>
    <scope>NUCLEOTIDE SEQUENCE</scope>
    <source>
        <strain evidence="9">DSM 25064</strain>
    </source>
</reference>
<feature type="transmembrane region" description="Helical" evidence="8">
    <location>
        <begin position="407"/>
        <end position="429"/>
    </location>
</feature>
<keyword evidence="7 8" id="KW-0472">Membrane</keyword>
<dbReference type="GO" id="GO:0005886">
    <property type="term" value="C:plasma membrane"/>
    <property type="evidence" value="ECO:0007669"/>
    <property type="project" value="UniProtKB-SubCell"/>
</dbReference>
<evidence type="ECO:0000256" key="3">
    <source>
        <dbReference type="ARBA" id="ARBA00022448"/>
    </source>
</evidence>
<keyword evidence="4" id="KW-1003">Cell membrane</keyword>
<keyword evidence="3" id="KW-0813">Transport</keyword>
<name>A0AAW8B4X7_9GAMM</name>
<organism evidence="9 10">
    <name type="scientific">Porticoccus litoralis</name>
    <dbReference type="NCBI Taxonomy" id="434086"/>
    <lineage>
        <taxon>Bacteria</taxon>
        <taxon>Pseudomonadati</taxon>
        <taxon>Pseudomonadota</taxon>
        <taxon>Gammaproteobacteria</taxon>
        <taxon>Cellvibrionales</taxon>
        <taxon>Porticoccaceae</taxon>
        <taxon>Porticoccus</taxon>
    </lineage>
</organism>